<dbReference type="RefSeq" id="WP_157203027.1">
    <property type="nucleotide sequence ID" value="NZ_DUIH01000021.1"/>
</dbReference>
<name>A0A832VXV0_9EURY</name>
<evidence type="ECO:0000256" key="1">
    <source>
        <dbReference type="SAM" id="Coils"/>
    </source>
</evidence>
<comment type="caution">
    <text evidence="2">The sequence shown here is derived from an EMBL/GenBank/DDBJ whole genome shotgun (WGS) entry which is preliminary data.</text>
</comment>
<dbReference type="EMBL" id="DUIH01000021">
    <property type="protein sequence ID" value="HIH70202.1"/>
    <property type="molecule type" value="Genomic_DNA"/>
</dbReference>
<dbReference type="Proteomes" id="UP000600363">
    <property type="component" value="Unassembled WGS sequence"/>
</dbReference>
<sequence>MGMKRDVNTWLLVLVVVLSVSLAGLTVYYQNMYFEIEQQYHHTSSVVATQYEQLSNEYAAAQERINNLEAENEQLREALAAKEQYIQILKRQIEEMGGTPVSP</sequence>
<proteinExistence type="predicted"/>
<keyword evidence="1" id="KW-0175">Coiled coil</keyword>
<organism evidence="2 3">
    <name type="scientific">Methermicoccus shengliensis</name>
    <dbReference type="NCBI Taxonomy" id="660064"/>
    <lineage>
        <taxon>Archaea</taxon>
        <taxon>Methanobacteriati</taxon>
        <taxon>Methanobacteriota</taxon>
        <taxon>Stenosarchaea group</taxon>
        <taxon>Methanomicrobia</taxon>
        <taxon>Methanosarcinales</taxon>
        <taxon>Methermicoccaceae</taxon>
        <taxon>Methermicoccus</taxon>
    </lineage>
</organism>
<gene>
    <name evidence="2" type="ORF">HA299_06300</name>
</gene>
<reference evidence="2" key="1">
    <citation type="journal article" date="2020" name="bioRxiv">
        <title>A rank-normalized archaeal taxonomy based on genome phylogeny resolves widespread incomplete and uneven classifications.</title>
        <authorList>
            <person name="Rinke C."/>
            <person name="Chuvochina M."/>
            <person name="Mussig A.J."/>
            <person name="Chaumeil P.-A."/>
            <person name="Waite D.W."/>
            <person name="Whitman W.B."/>
            <person name="Parks D.H."/>
            <person name="Hugenholtz P."/>
        </authorList>
    </citation>
    <scope>NUCLEOTIDE SEQUENCE</scope>
    <source>
        <strain evidence="2">UBA12518</strain>
    </source>
</reference>
<accession>A0A832VXV0</accession>
<dbReference type="AlphaFoldDB" id="A0A832VXV0"/>
<protein>
    <submittedName>
        <fullName evidence="2">Uncharacterized protein</fullName>
    </submittedName>
</protein>
<evidence type="ECO:0000313" key="2">
    <source>
        <dbReference type="EMBL" id="HIH70202.1"/>
    </source>
</evidence>
<feature type="coiled-coil region" evidence="1">
    <location>
        <begin position="51"/>
        <end position="92"/>
    </location>
</feature>
<evidence type="ECO:0000313" key="3">
    <source>
        <dbReference type="Proteomes" id="UP000600363"/>
    </source>
</evidence>